<feature type="signal peptide" evidence="1">
    <location>
        <begin position="1"/>
        <end position="19"/>
    </location>
</feature>
<keyword evidence="1" id="KW-0732">Signal</keyword>
<dbReference type="Proteomes" id="UP000515733">
    <property type="component" value="Chromosome"/>
</dbReference>
<gene>
    <name evidence="2" type="ORF">DENOEST_3097</name>
</gene>
<name>A0A6S6Y0H4_9PROT</name>
<dbReference type="AlphaFoldDB" id="A0A6S6Y0H4"/>
<evidence type="ECO:0008006" key="4">
    <source>
        <dbReference type="Google" id="ProtNLM"/>
    </source>
</evidence>
<feature type="chain" id="PRO_5027536132" description="Lipoprotein" evidence="1">
    <location>
        <begin position="20"/>
        <end position="139"/>
    </location>
</feature>
<organism evidence="2 3">
    <name type="scientific">Denitratisoma oestradiolicum</name>
    <dbReference type="NCBI Taxonomy" id="311182"/>
    <lineage>
        <taxon>Bacteria</taxon>
        <taxon>Pseudomonadati</taxon>
        <taxon>Pseudomonadota</taxon>
        <taxon>Betaproteobacteria</taxon>
        <taxon>Nitrosomonadales</taxon>
        <taxon>Sterolibacteriaceae</taxon>
        <taxon>Denitratisoma</taxon>
    </lineage>
</organism>
<evidence type="ECO:0000313" key="3">
    <source>
        <dbReference type="Proteomes" id="UP000515733"/>
    </source>
</evidence>
<dbReference type="KEGG" id="doe:DENOEST_3097"/>
<sequence length="139" mass="15747">MVRYILPCLLALVLAGCDADSASYMINGNRDHSLSLLRDKPWPWSDWELSMVVTRQPECMRRHRLKDAPDDAGFKLEVYQSLEGGYILRQGKRWYVTETGKCQLQVFKEPPREPGTLIGSFDDKGGGLKFKAAINKSTP</sequence>
<dbReference type="EMBL" id="LR778301">
    <property type="protein sequence ID" value="CAB1370251.1"/>
    <property type="molecule type" value="Genomic_DNA"/>
</dbReference>
<protein>
    <recommendedName>
        <fullName evidence="4">Lipoprotein</fullName>
    </recommendedName>
</protein>
<dbReference type="PROSITE" id="PS51257">
    <property type="entry name" value="PROKAR_LIPOPROTEIN"/>
    <property type="match status" value="1"/>
</dbReference>
<evidence type="ECO:0000256" key="1">
    <source>
        <dbReference type="SAM" id="SignalP"/>
    </source>
</evidence>
<evidence type="ECO:0000313" key="2">
    <source>
        <dbReference type="EMBL" id="CAB1370251.1"/>
    </source>
</evidence>
<accession>A0A6S6Y0H4</accession>
<keyword evidence="3" id="KW-1185">Reference proteome</keyword>
<proteinExistence type="predicted"/>
<reference evidence="2 3" key="1">
    <citation type="submission" date="2020-03" db="EMBL/GenBank/DDBJ databases">
        <authorList>
            <consortium name="Genoscope - CEA"/>
            <person name="William W."/>
        </authorList>
    </citation>
    <scope>NUCLEOTIDE SEQUENCE [LARGE SCALE GENOMIC DNA]</scope>
    <source>
        <strain evidence="3">DSM 16959</strain>
    </source>
</reference>